<proteinExistence type="predicted"/>
<keyword evidence="2" id="KW-1185">Reference proteome</keyword>
<dbReference type="EMBL" id="CP110226">
    <property type="protein sequence ID" value="UZD23764.1"/>
    <property type="molecule type" value="Genomic_DNA"/>
</dbReference>
<dbReference type="RefSeq" id="WP_264810385.1">
    <property type="nucleotide sequence ID" value="NZ_CP110226.1"/>
</dbReference>
<organism evidence="1 2">
    <name type="scientific">Algoriphagus halophytocola</name>
    <dbReference type="NCBI Taxonomy" id="2991499"/>
    <lineage>
        <taxon>Bacteria</taxon>
        <taxon>Pseudomonadati</taxon>
        <taxon>Bacteroidota</taxon>
        <taxon>Cytophagia</taxon>
        <taxon>Cytophagales</taxon>
        <taxon>Cyclobacteriaceae</taxon>
        <taxon>Algoriphagus</taxon>
    </lineage>
</organism>
<dbReference type="Proteomes" id="UP001163156">
    <property type="component" value="Chromosome"/>
</dbReference>
<sequence length="103" mass="12239">MRKIILVLFIGLFLVSCSPMVLSRLNSKTMGQLELGMSKEEMTEILGNNYTIPERRREGQDDIEVLSYRNYPYTDEFYQFVFVNGTLHEWYRELLPSYELNED</sequence>
<name>A0ABY6MJU0_9BACT</name>
<protein>
    <recommendedName>
        <fullName evidence="3">Lipoprotein SmpA/OmlA domain-containing protein</fullName>
    </recommendedName>
</protein>
<evidence type="ECO:0000313" key="2">
    <source>
        <dbReference type="Proteomes" id="UP001163156"/>
    </source>
</evidence>
<accession>A0ABY6MJU0</accession>
<gene>
    <name evidence="1" type="ORF">OM944_04555</name>
</gene>
<evidence type="ECO:0008006" key="3">
    <source>
        <dbReference type="Google" id="ProtNLM"/>
    </source>
</evidence>
<reference evidence="1" key="1">
    <citation type="submission" date="2022-10" db="EMBL/GenBank/DDBJ databases">
        <title>Algoriphagus sp. a novel bacteria isolate from halophytes salicornia europaea.</title>
        <authorList>
            <person name="Peng Y."/>
            <person name="Jiang L."/>
            <person name="Lee J."/>
        </authorList>
    </citation>
    <scope>NUCLEOTIDE SEQUENCE</scope>
    <source>
        <strain evidence="1">TR-M5</strain>
    </source>
</reference>
<dbReference type="PROSITE" id="PS51257">
    <property type="entry name" value="PROKAR_LIPOPROTEIN"/>
    <property type="match status" value="1"/>
</dbReference>
<evidence type="ECO:0000313" key="1">
    <source>
        <dbReference type="EMBL" id="UZD23764.1"/>
    </source>
</evidence>